<sequence>MAERNSVQRCPAHQPRIFLPQIADGRAPRPTESMEDVAACRRGPPMDPQPDPDRPNTSPTAGQGQVRLADRTVSVSDLKQHPDRYTGLFGRARSEVGHAVCLCRSDQEIRLVIRCRSGRYHLALWPAGGHQHDPGCSWYRSPSSMSGRSTYEAAIRTTDDGTTIRLAAPLTLQGISTAPPATPTAATPGSEQSVPTTRRSMGLLALLHYLWESAQLNVWHPHHGHRRWHTCQALLAEQARDCRVNRTRLTDTLWIVPPFKSDHAERINAAWERFLNRLTIRGHTRHRGLVLGEIRNISPTDYGVRMSVAHQRAPLYASTQLMDQARQSYPAVFSERAGEAGRRQVVLCLVERARRGYPVIKEIAAMLTTHSYIPVESSHEARMADALATAGRAFVKPLHYAGEDQVFPDFVLIDGDTETFVEVWGVQGRADYEARKRAKQDIYRATGRTLLEWDVRDPLPGLAR</sequence>
<dbReference type="EMBL" id="JBHTCJ010000026">
    <property type="protein sequence ID" value="MFC7345053.1"/>
    <property type="molecule type" value="Genomic_DNA"/>
</dbReference>
<dbReference type="Pfam" id="PF06666">
    <property type="entry name" value="DUF1173"/>
    <property type="match status" value="1"/>
</dbReference>
<evidence type="ECO:0000256" key="1">
    <source>
        <dbReference type="SAM" id="MobiDB-lite"/>
    </source>
</evidence>
<gene>
    <name evidence="2" type="ORF">ACFQRI_26880</name>
</gene>
<evidence type="ECO:0000313" key="2">
    <source>
        <dbReference type="EMBL" id="MFC7345053.1"/>
    </source>
</evidence>
<keyword evidence="3" id="KW-1185">Reference proteome</keyword>
<feature type="region of interest" description="Disordered" evidence="1">
    <location>
        <begin position="1"/>
        <end position="66"/>
    </location>
</feature>
<comment type="caution">
    <text evidence="2">The sequence shown here is derived from an EMBL/GenBank/DDBJ whole genome shotgun (WGS) entry which is preliminary data.</text>
</comment>
<evidence type="ECO:0000313" key="3">
    <source>
        <dbReference type="Proteomes" id="UP001596504"/>
    </source>
</evidence>
<feature type="compositionally biased region" description="Low complexity" evidence="1">
    <location>
        <begin position="177"/>
        <end position="188"/>
    </location>
</feature>
<proteinExistence type="predicted"/>
<reference evidence="3" key="1">
    <citation type="journal article" date="2019" name="Int. J. Syst. Evol. Microbiol.">
        <title>The Global Catalogue of Microorganisms (GCM) 10K type strain sequencing project: providing services to taxonomists for standard genome sequencing and annotation.</title>
        <authorList>
            <consortium name="The Broad Institute Genomics Platform"/>
            <consortium name="The Broad Institute Genome Sequencing Center for Infectious Disease"/>
            <person name="Wu L."/>
            <person name="Ma J."/>
        </authorList>
    </citation>
    <scope>NUCLEOTIDE SEQUENCE [LARGE SCALE GENOMIC DNA]</scope>
    <source>
        <strain evidence="3">WLHS5</strain>
    </source>
</reference>
<dbReference type="Proteomes" id="UP001596504">
    <property type="component" value="Unassembled WGS sequence"/>
</dbReference>
<accession>A0ABW2LTN6</accession>
<feature type="region of interest" description="Disordered" evidence="1">
    <location>
        <begin position="174"/>
        <end position="195"/>
    </location>
</feature>
<dbReference type="InterPro" id="IPR009553">
    <property type="entry name" value="DUF1173"/>
</dbReference>
<organism evidence="2 3">
    <name type="scientific">Saccharopolyspora griseoalba</name>
    <dbReference type="NCBI Taxonomy" id="1431848"/>
    <lineage>
        <taxon>Bacteria</taxon>
        <taxon>Bacillati</taxon>
        <taxon>Actinomycetota</taxon>
        <taxon>Actinomycetes</taxon>
        <taxon>Pseudonocardiales</taxon>
        <taxon>Pseudonocardiaceae</taxon>
        <taxon>Saccharopolyspora</taxon>
    </lineage>
</organism>
<name>A0ABW2LTN6_9PSEU</name>
<protein>
    <submittedName>
        <fullName evidence="2">DUF1173 family protein</fullName>
    </submittedName>
</protein>
<dbReference type="RefSeq" id="WP_380673431.1">
    <property type="nucleotide sequence ID" value="NZ_JBHTCJ010000026.1"/>
</dbReference>